<dbReference type="EMBL" id="JAJTTC010000001">
    <property type="protein sequence ID" value="MCF0061861.1"/>
    <property type="molecule type" value="Genomic_DNA"/>
</dbReference>
<dbReference type="RefSeq" id="WP_234655115.1">
    <property type="nucleotide sequence ID" value="NZ_CP094997.1"/>
</dbReference>
<proteinExistence type="predicted"/>
<accession>A0A9X1PJF4</accession>
<keyword evidence="2" id="KW-1185">Reference proteome</keyword>
<evidence type="ECO:0000313" key="2">
    <source>
        <dbReference type="Proteomes" id="UP001139000"/>
    </source>
</evidence>
<name>A0A9X1PJF4_9BACT</name>
<organism evidence="1 2">
    <name type="scientific">Dyadobacter chenwenxiniae</name>
    <dbReference type="NCBI Taxonomy" id="2906456"/>
    <lineage>
        <taxon>Bacteria</taxon>
        <taxon>Pseudomonadati</taxon>
        <taxon>Bacteroidota</taxon>
        <taxon>Cytophagia</taxon>
        <taxon>Cytophagales</taxon>
        <taxon>Spirosomataceae</taxon>
        <taxon>Dyadobacter</taxon>
    </lineage>
</organism>
<dbReference type="Proteomes" id="UP001139000">
    <property type="component" value="Unassembled WGS sequence"/>
</dbReference>
<dbReference type="PROSITE" id="PS51257">
    <property type="entry name" value="PROKAR_LIPOPROTEIN"/>
    <property type="match status" value="1"/>
</dbReference>
<reference evidence="1" key="1">
    <citation type="submission" date="2021-12" db="EMBL/GenBank/DDBJ databases">
        <title>Novel species in genus Dyadobacter.</title>
        <authorList>
            <person name="Ma C."/>
        </authorList>
    </citation>
    <scope>NUCLEOTIDE SEQUENCE</scope>
    <source>
        <strain evidence="1">LJ419</strain>
    </source>
</reference>
<comment type="caution">
    <text evidence="1">The sequence shown here is derived from an EMBL/GenBank/DDBJ whole genome shotgun (WGS) entry which is preliminary data.</text>
</comment>
<protein>
    <submittedName>
        <fullName evidence="1">Uncharacterized protein</fullName>
    </submittedName>
</protein>
<sequence length="249" mass="27685">MNLVQKLPVGLGLACLMFMSSCSKEEAQMPEPKVEAATADTTANMKTGPYAWICGTKGYPGINTLPNFWEKRWLESGEASKYPSGTSSFERLWGNNALEWKGPFPGLPNVPWNSIVTVTTSTNDKSKFSKLSKVGTTIRFLKPGAFYNLTFYVASARPEKDPAGKNPSFVHYCNIAIKSPNTGEAWQTKYFDVNMLEAAPHTWIKKTVLFQATGRKMRFDFSATSINEGMTAYAHLFIGQDAIAEKKMY</sequence>
<evidence type="ECO:0000313" key="1">
    <source>
        <dbReference type="EMBL" id="MCF0061861.1"/>
    </source>
</evidence>
<gene>
    <name evidence="1" type="ORF">LXM26_10180</name>
</gene>
<dbReference type="AlphaFoldDB" id="A0A9X1PJF4"/>